<reference evidence="2 3" key="1">
    <citation type="journal article" date="2021" name="Elife">
        <title>Chloroplast acquisition without the gene transfer in kleptoplastic sea slugs, Plakobranchus ocellatus.</title>
        <authorList>
            <person name="Maeda T."/>
            <person name="Takahashi S."/>
            <person name="Yoshida T."/>
            <person name="Shimamura S."/>
            <person name="Takaki Y."/>
            <person name="Nagai Y."/>
            <person name="Toyoda A."/>
            <person name="Suzuki Y."/>
            <person name="Arimoto A."/>
            <person name="Ishii H."/>
            <person name="Satoh N."/>
            <person name="Nishiyama T."/>
            <person name="Hasebe M."/>
            <person name="Maruyama T."/>
            <person name="Minagawa J."/>
            <person name="Obokata J."/>
            <person name="Shigenobu S."/>
        </authorList>
    </citation>
    <scope>NUCLEOTIDE SEQUENCE [LARGE SCALE GENOMIC DNA]</scope>
</reference>
<accession>A0AAV4B8V7</accession>
<organism evidence="2 3">
    <name type="scientific">Plakobranchus ocellatus</name>
    <dbReference type="NCBI Taxonomy" id="259542"/>
    <lineage>
        <taxon>Eukaryota</taxon>
        <taxon>Metazoa</taxon>
        <taxon>Spiralia</taxon>
        <taxon>Lophotrochozoa</taxon>
        <taxon>Mollusca</taxon>
        <taxon>Gastropoda</taxon>
        <taxon>Heterobranchia</taxon>
        <taxon>Euthyneura</taxon>
        <taxon>Panpulmonata</taxon>
        <taxon>Sacoglossa</taxon>
        <taxon>Placobranchoidea</taxon>
        <taxon>Plakobranchidae</taxon>
        <taxon>Plakobranchus</taxon>
    </lineage>
</organism>
<gene>
    <name evidence="2" type="ORF">PoB_004253300</name>
</gene>
<name>A0AAV4B8V7_9GAST</name>
<protein>
    <submittedName>
        <fullName evidence="2">Uncharacterized protein</fullName>
    </submittedName>
</protein>
<comment type="caution">
    <text evidence="2">The sequence shown here is derived from an EMBL/GenBank/DDBJ whole genome shotgun (WGS) entry which is preliminary data.</text>
</comment>
<dbReference type="AlphaFoldDB" id="A0AAV4B8V7"/>
<feature type="region of interest" description="Disordered" evidence="1">
    <location>
        <begin position="58"/>
        <end position="93"/>
    </location>
</feature>
<evidence type="ECO:0000256" key="1">
    <source>
        <dbReference type="SAM" id="MobiDB-lite"/>
    </source>
</evidence>
<dbReference type="Proteomes" id="UP000735302">
    <property type="component" value="Unassembled WGS sequence"/>
</dbReference>
<dbReference type="EMBL" id="BLXT01004638">
    <property type="protein sequence ID" value="GFO16028.1"/>
    <property type="molecule type" value="Genomic_DNA"/>
</dbReference>
<sequence length="93" mass="10638">MVEELSGVTHARLIKMHPGKDEIQTNTVVLTFDSPKSPSRIRAEYLTLHVRPVSLEGSQQRLPRMATEVPLLPHPRGEKPRRILRLSVPREQQ</sequence>
<proteinExistence type="predicted"/>
<keyword evidence="3" id="KW-1185">Reference proteome</keyword>
<evidence type="ECO:0000313" key="2">
    <source>
        <dbReference type="EMBL" id="GFO16028.1"/>
    </source>
</evidence>
<evidence type="ECO:0000313" key="3">
    <source>
        <dbReference type="Proteomes" id="UP000735302"/>
    </source>
</evidence>